<sequence length="126" mass="13927">MSDDERESWYDEDAGPLVRLYAVTHGRSDNARPELDMLTLVVNASAGVRPRRPDPEYAEILRLSRTALSVAEVAAHLNLPLTSTKILVGDLIDDGQLKYRSPDPKPDAVARNPELLRAVLRGIQAI</sequence>
<dbReference type="InterPro" id="IPR007995">
    <property type="entry name" value="DUF742"/>
</dbReference>
<evidence type="ECO:0000313" key="1">
    <source>
        <dbReference type="EMBL" id="MEV0707681.1"/>
    </source>
</evidence>
<name>A0ABV3FQJ5_9NOCA</name>
<dbReference type="Proteomes" id="UP001551695">
    <property type="component" value="Unassembled WGS sequence"/>
</dbReference>
<organism evidence="1 2">
    <name type="scientific">Nocardia aurea</name>
    <dbReference type="NCBI Taxonomy" id="2144174"/>
    <lineage>
        <taxon>Bacteria</taxon>
        <taxon>Bacillati</taxon>
        <taxon>Actinomycetota</taxon>
        <taxon>Actinomycetes</taxon>
        <taxon>Mycobacteriales</taxon>
        <taxon>Nocardiaceae</taxon>
        <taxon>Nocardia</taxon>
    </lineage>
</organism>
<accession>A0ABV3FQJ5</accession>
<gene>
    <name evidence="1" type="ORF">AB0I48_08970</name>
</gene>
<dbReference type="RefSeq" id="WP_109525579.1">
    <property type="nucleotide sequence ID" value="NZ_JBEXKW010000003.1"/>
</dbReference>
<evidence type="ECO:0000313" key="2">
    <source>
        <dbReference type="Proteomes" id="UP001551695"/>
    </source>
</evidence>
<proteinExistence type="predicted"/>
<dbReference type="Pfam" id="PF05331">
    <property type="entry name" value="DUF742"/>
    <property type="match status" value="1"/>
</dbReference>
<keyword evidence="2" id="KW-1185">Reference proteome</keyword>
<dbReference type="PANTHER" id="PTHR36221">
    <property type="entry name" value="DUF742 DOMAIN-CONTAINING PROTEIN"/>
    <property type="match status" value="1"/>
</dbReference>
<dbReference type="EMBL" id="JBFAKC010000003">
    <property type="protein sequence ID" value="MEV0707681.1"/>
    <property type="molecule type" value="Genomic_DNA"/>
</dbReference>
<dbReference type="PANTHER" id="PTHR36221:SF1">
    <property type="entry name" value="DUF742 DOMAIN-CONTAINING PROTEIN"/>
    <property type="match status" value="1"/>
</dbReference>
<reference evidence="1 2" key="1">
    <citation type="submission" date="2024-06" db="EMBL/GenBank/DDBJ databases">
        <title>The Natural Products Discovery Center: Release of the First 8490 Sequenced Strains for Exploring Actinobacteria Biosynthetic Diversity.</title>
        <authorList>
            <person name="Kalkreuter E."/>
            <person name="Kautsar S.A."/>
            <person name="Yang D."/>
            <person name="Bader C.D."/>
            <person name="Teijaro C.N."/>
            <person name="Fluegel L."/>
            <person name="Davis C.M."/>
            <person name="Simpson J.R."/>
            <person name="Lauterbach L."/>
            <person name="Steele A.D."/>
            <person name="Gui C."/>
            <person name="Meng S."/>
            <person name="Li G."/>
            <person name="Viehrig K."/>
            <person name="Ye F."/>
            <person name="Su P."/>
            <person name="Kiefer A.F."/>
            <person name="Nichols A."/>
            <person name="Cepeda A.J."/>
            <person name="Yan W."/>
            <person name="Fan B."/>
            <person name="Jiang Y."/>
            <person name="Adhikari A."/>
            <person name="Zheng C.-J."/>
            <person name="Schuster L."/>
            <person name="Cowan T.M."/>
            <person name="Smanski M.J."/>
            <person name="Chevrette M.G."/>
            <person name="De Carvalho L.P.S."/>
            <person name="Shen B."/>
        </authorList>
    </citation>
    <scope>NUCLEOTIDE SEQUENCE [LARGE SCALE GENOMIC DNA]</scope>
    <source>
        <strain evidence="1 2">NPDC050403</strain>
    </source>
</reference>
<protein>
    <submittedName>
        <fullName evidence="1">DUF742 domain-containing protein</fullName>
    </submittedName>
</protein>
<comment type="caution">
    <text evidence="1">The sequence shown here is derived from an EMBL/GenBank/DDBJ whole genome shotgun (WGS) entry which is preliminary data.</text>
</comment>